<gene>
    <name evidence="1" type="ORF">PM001_LOCUS32603</name>
</gene>
<dbReference type="EMBL" id="CAKLBY020000378">
    <property type="protein sequence ID" value="CAK7947453.1"/>
    <property type="molecule type" value="Genomic_DNA"/>
</dbReference>
<dbReference type="AlphaFoldDB" id="A0AAV1VMH2"/>
<evidence type="ECO:0000313" key="1">
    <source>
        <dbReference type="EMBL" id="CAK7947453.1"/>
    </source>
</evidence>
<name>A0AAV1VMH2_9STRA</name>
<comment type="caution">
    <text evidence="1">The sequence shown here is derived from an EMBL/GenBank/DDBJ whole genome shotgun (WGS) entry which is preliminary data.</text>
</comment>
<organism evidence="1 2">
    <name type="scientific">Peronospora matthiolae</name>
    <dbReference type="NCBI Taxonomy" id="2874970"/>
    <lineage>
        <taxon>Eukaryota</taxon>
        <taxon>Sar</taxon>
        <taxon>Stramenopiles</taxon>
        <taxon>Oomycota</taxon>
        <taxon>Peronosporomycetes</taxon>
        <taxon>Peronosporales</taxon>
        <taxon>Peronosporaceae</taxon>
        <taxon>Peronospora</taxon>
    </lineage>
</organism>
<proteinExistence type="predicted"/>
<dbReference type="Proteomes" id="UP001162060">
    <property type="component" value="Unassembled WGS sequence"/>
</dbReference>
<evidence type="ECO:0000313" key="2">
    <source>
        <dbReference type="Proteomes" id="UP001162060"/>
    </source>
</evidence>
<sequence>MQAQEHLRAGRVSTLSSFPVEDIHAEIVVEHAARGDKLCKHVIDEVDVHNLVLSGGISEAGETCINQIRCDYARHTPGQNLLILLRSRSQAQGMTLALLVLLQFAETRTQAHPPLIQPNCACPRLEPTVTCNVVAISVR</sequence>
<accession>A0AAV1VMH2</accession>
<protein>
    <submittedName>
        <fullName evidence="1">Uncharacterized protein</fullName>
    </submittedName>
</protein>
<reference evidence="1" key="1">
    <citation type="submission" date="2024-01" db="EMBL/GenBank/DDBJ databases">
        <authorList>
            <person name="Webb A."/>
        </authorList>
    </citation>
    <scope>NUCLEOTIDE SEQUENCE</scope>
    <source>
        <strain evidence="1">Pm1</strain>
    </source>
</reference>